<dbReference type="STRING" id="408657.SAMN04487995_4103"/>
<keyword evidence="5" id="KW-0186">Copper</keyword>
<protein>
    <submittedName>
        <fullName evidence="7">Azurin</fullName>
    </submittedName>
</protein>
<dbReference type="Proteomes" id="UP000199532">
    <property type="component" value="Unassembled WGS sequence"/>
</dbReference>
<sequence length="696" mass="77632">MVAFDSNFVGIFSRFEGEICSLKRRRYCCNTDLIQKEHLSKKRFCKHLNGIFYSILVSLFTQVSFAQNDIADRENKFYQIISVPIPDSVKLEVGGLAFTDDDKLGVATRRGEIWVIEDPYQQKNRLPKYSLFASGLHEPLWLAQKNGAFYTTQRSELTKISDTNADGLADNFHTVYSWPISGNYHEYSYGPLILPNGNMLVTLNLSWVGRGESLTKWRGWMLQITEDGKMTPFATGMRSPAAFGLNKVGDIFFAENQGDWIGSGRITHLDQGDFAGHPAGLRWSGEPNSPIALKRSSFPDSAGLMFDYAKGKPNFKLPSIWFPHTVMGISTSAIISVNSDKFGPFEGQLLVGDQGHSKIMRAFLEKVNGQYQGACFPFREGFSSGILRMAWGSDNSLFVGMTSRGWASTGKDLYGLQRLKWDGKIPMEIKEMRITKDGFDLEFTKPVDQKMAASVSNYAMTGFTYSYHKKYGSPVINSRKCTIKKATVSSDGKTVKLDINGLREGYIHELKVDNLKSADGEEILHPKAYYTINSFPEGSVHDHHAMNHDNKVEVSGCGEDSQKSVREQPSDWKKGPDIIITMATKPGLKFDKELIEVRPGAKVKLIFNNNDDMLHNLVITTPGKGAEVGKLAMDMGLDGTNAGYIPATNSVLFHTCLIQPETSQTIYFTAPKAGDYPYLCSFPGHSFVMKGIMRVK</sequence>
<dbReference type="InterPro" id="IPR014755">
    <property type="entry name" value="Cu-Rt/internalin_Ig-like"/>
</dbReference>
<dbReference type="Pfam" id="PF00127">
    <property type="entry name" value="Copper-bind"/>
    <property type="match status" value="1"/>
</dbReference>
<evidence type="ECO:0000256" key="1">
    <source>
        <dbReference type="ARBA" id="ARBA00022448"/>
    </source>
</evidence>
<dbReference type="PANTHER" id="PTHR33546">
    <property type="entry name" value="LARGE, MULTIFUNCTIONAL SECRETED PROTEIN-RELATED"/>
    <property type="match status" value="1"/>
</dbReference>
<evidence type="ECO:0000259" key="6">
    <source>
        <dbReference type="Pfam" id="PF00127"/>
    </source>
</evidence>
<feature type="domain" description="Blue (type 1) copper" evidence="6">
    <location>
        <begin position="584"/>
        <end position="695"/>
    </location>
</feature>
<evidence type="ECO:0000256" key="5">
    <source>
        <dbReference type="ARBA" id="ARBA00023008"/>
    </source>
</evidence>
<dbReference type="InterPro" id="IPR011041">
    <property type="entry name" value="Quinoprot_gluc/sorb_DH_b-prop"/>
</dbReference>
<evidence type="ECO:0000256" key="4">
    <source>
        <dbReference type="ARBA" id="ARBA00022982"/>
    </source>
</evidence>
<keyword evidence="3" id="KW-0732">Signal</keyword>
<proteinExistence type="predicted"/>
<evidence type="ECO:0000313" key="7">
    <source>
        <dbReference type="EMBL" id="SEJ30639.1"/>
    </source>
</evidence>
<evidence type="ECO:0000256" key="2">
    <source>
        <dbReference type="ARBA" id="ARBA00022723"/>
    </source>
</evidence>
<dbReference type="InterPro" id="IPR011042">
    <property type="entry name" value="6-blade_b-propeller_TolB-like"/>
</dbReference>
<dbReference type="GO" id="GO:0005507">
    <property type="term" value="F:copper ion binding"/>
    <property type="evidence" value="ECO:0007669"/>
    <property type="project" value="InterPro"/>
</dbReference>
<keyword evidence="4" id="KW-0249">Electron transport</keyword>
<keyword evidence="2" id="KW-0479">Metal-binding</keyword>
<dbReference type="PROSITE" id="PS00196">
    <property type="entry name" value="COPPER_BLUE"/>
    <property type="match status" value="1"/>
</dbReference>
<dbReference type="GO" id="GO:0009055">
    <property type="term" value="F:electron transfer activity"/>
    <property type="evidence" value="ECO:0007669"/>
    <property type="project" value="InterPro"/>
</dbReference>
<dbReference type="InterPro" id="IPR000923">
    <property type="entry name" value="BlueCu_1"/>
</dbReference>
<dbReference type="EMBL" id="FNXY01000006">
    <property type="protein sequence ID" value="SEJ30639.1"/>
    <property type="molecule type" value="Genomic_DNA"/>
</dbReference>
<dbReference type="Gene3D" id="2.60.40.1220">
    <property type="match status" value="1"/>
</dbReference>
<dbReference type="Gene3D" id="2.60.40.420">
    <property type="entry name" value="Cupredoxins - blue copper proteins"/>
    <property type="match status" value="1"/>
</dbReference>
<dbReference type="InterPro" id="IPR028871">
    <property type="entry name" value="BlueCu_1_BS"/>
</dbReference>
<evidence type="ECO:0000256" key="3">
    <source>
        <dbReference type="ARBA" id="ARBA00022729"/>
    </source>
</evidence>
<dbReference type="InterPro" id="IPR008972">
    <property type="entry name" value="Cupredoxin"/>
</dbReference>
<dbReference type="PANTHER" id="PTHR33546:SF1">
    <property type="entry name" value="LARGE, MULTIFUNCTIONAL SECRETED PROTEIN"/>
    <property type="match status" value="1"/>
</dbReference>
<dbReference type="OrthoDB" id="9814063at2"/>
<evidence type="ECO:0000313" key="8">
    <source>
        <dbReference type="Proteomes" id="UP000199532"/>
    </source>
</evidence>
<accession>A0A1H6XNJ2</accession>
<dbReference type="AlphaFoldDB" id="A0A1H6XNJ2"/>
<dbReference type="SUPFAM" id="SSF50952">
    <property type="entry name" value="Soluble quinoprotein glucose dehydrogenase"/>
    <property type="match status" value="1"/>
</dbReference>
<keyword evidence="8" id="KW-1185">Reference proteome</keyword>
<reference evidence="7 8" key="1">
    <citation type="submission" date="2016-10" db="EMBL/GenBank/DDBJ databases">
        <authorList>
            <person name="de Groot N.N."/>
        </authorList>
    </citation>
    <scope>NUCLEOTIDE SEQUENCE [LARGE SCALE GENOMIC DNA]</scope>
    <source>
        <strain evidence="7 8">DSM 19938</strain>
    </source>
</reference>
<dbReference type="SUPFAM" id="SSF49503">
    <property type="entry name" value="Cupredoxins"/>
    <property type="match status" value="1"/>
</dbReference>
<name>A0A1H6XNJ2_9BACT</name>
<gene>
    <name evidence="7" type="ORF">SAMN04487995_4103</name>
</gene>
<dbReference type="Gene3D" id="2.120.10.30">
    <property type="entry name" value="TolB, C-terminal domain"/>
    <property type="match status" value="1"/>
</dbReference>
<organism evidence="7 8">
    <name type="scientific">Dyadobacter koreensis</name>
    <dbReference type="NCBI Taxonomy" id="408657"/>
    <lineage>
        <taxon>Bacteria</taxon>
        <taxon>Pseudomonadati</taxon>
        <taxon>Bacteroidota</taxon>
        <taxon>Cytophagia</taxon>
        <taxon>Cytophagales</taxon>
        <taxon>Spirosomataceae</taxon>
        <taxon>Dyadobacter</taxon>
    </lineage>
</organism>
<dbReference type="CDD" id="cd04233">
    <property type="entry name" value="Auracyanin"/>
    <property type="match status" value="1"/>
</dbReference>
<keyword evidence="1" id="KW-0813">Transport</keyword>